<keyword evidence="4" id="KW-1185">Reference proteome</keyword>
<dbReference type="OrthoDB" id="64767at2759"/>
<organism evidence="3 4">
    <name type="scientific">Teladorsagia circumcincta</name>
    <name type="common">Brown stomach worm</name>
    <name type="synonym">Ostertagia circumcincta</name>
    <dbReference type="NCBI Taxonomy" id="45464"/>
    <lineage>
        <taxon>Eukaryota</taxon>
        <taxon>Metazoa</taxon>
        <taxon>Ecdysozoa</taxon>
        <taxon>Nematoda</taxon>
        <taxon>Chromadorea</taxon>
        <taxon>Rhabditida</taxon>
        <taxon>Rhabditina</taxon>
        <taxon>Rhabditomorpha</taxon>
        <taxon>Strongyloidea</taxon>
        <taxon>Trichostrongylidae</taxon>
        <taxon>Teladorsagia</taxon>
    </lineage>
</organism>
<dbReference type="PANTHER" id="PTHR44533:SF4">
    <property type="entry name" value="DEAD_H RNA HELICASE, PUTATIVE-RELATED"/>
    <property type="match status" value="1"/>
</dbReference>
<dbReference type="InterPro" id="IPR052431">
    <property type="entry name" value="SKI2_subfamily_helicases"/>
</dbReference>
<accession>A0A2G9T9Q7</accession>
<dbReference type="GO" id="GO:0016787">
    <property type="term" value="F:hydrolase activity"/>
    <property type="evidence" value="ECO:0007669"/>
    <property type="project" value="UniProtKB-KW"/>
</dbReference>
<dbReference type="Proteomes" id="UP000230423">
    <property type="component" value="Unassembled WGS sequence"/>
</dbReference>
<dbReference type="Gene3D" id="3.40.50.300">
    <property type="entry name" value="P-loop containing nucleotide triphosphate hydrolases"/>
    <property type="match status" value="1"/>
</dbReference>
<feature type="non-terminal residue" evidence="3">
    <location>
        <position position="1"/>
    </location>
</feature>
<keyword evidence="2" id="KW-0347">Helicase</keyword>
<evidence type="ECO:0000256" key="2">
    <source>
        <dbReference type="ARBA" id="ARBA00022806"/>
    </source>
</evidence>
<name>A0A2G9T9Q7_TELCI</name>
<sequence length="67" mass="7443">VLVTVPESLEALMLSTHPKVQEFVSHIKYVVFDEVHSIGSSLSSIKNVTPNWSCPSYECRSLSPLKP</sequence>
<evidence type="ECO:0000313" key="3">
    <source>
        <dbReference type="EMBL" id="PIO54608.1"/>
    </source>
</evidence>
<dbReference type="AlphaFoldDB" id="A0A2G9T9Q7"/>
<dbReference type="PANTHER" id="PTHR44533">
    <property type="entry name" value="DEAD/H RNA HELICASE, PUTATIVE-RELATED"/>
    <property type="match status" value="1"/>
</dbReference>
<keyword evidence="1" id="KW-0378">Hydrolase</keyword>
<protein>
    <submittedName>
        <fullName evidence="3">Uncharacterized protein</fullName>
    </submittedName>
</protein>
<dbReference type="GO" id="GO:0005737">
    <property type="term" value="C:cytoplasm"/>
    <property type="evidence" value="ECO:0007669"/>
    <property type="project" value="TreeGrafter"/>
</dbReference>
<evidence type="ECO:0000256" key="1">
    <source>
        <dbReference type="ARBA" id="ARBA00022801"/>
    </source>
</evidence>
<reference evidence="3 4" key="1">
    <citation type="submission" date="2015-09" db="EMBL/GenBank/DDBJ databases">
        <title>Draft genome of the parasitic nematode Teladorsagia circumcincta isolate WARC Sus (inbred).</title>
        <authorList>
            <person name="Mitreva M."/>
        </authorList>
    </citation>
    <scope>NUCLEOTIDE SEQUENCE [LARGE SCALE GENOMIC DNA]</scope>
    <source>
        <strain evidence="3 4">S</strain>
    </source>
</reference>
<keyword evidence="2" id="KW-0067">ATP-binding</keyword>
<dbReference type="GO" id="GO:0004386">
    <property type="term" value="F:helicase activity"/>
    <property type="evidence" value="ECO:0007669"/>
    <property type="project" value="UniProtKB-KW"/>
</dbReference>
<keyword evidence="2" id="KW-0547">Nucleotide-binding</keyword>
<gene>
    <name evidence="3" type="ORF">TELCIR_24024</name>
</gene>
<proteinExistence type="predicted"/>
<dbReference type="EMBL" id="KZ394599">
    <property type="protein sequence ID" value="PIO54608.1"/>
    <property type="molecule type" value="Genomic_DNA"/>
</dbReference>
<evidence type="ECO:0000313" key="4">
    <source>
        <dbReference type="Proteomes" id="UP000230423"/>
    </source>
</evidence>
<dbReference type="InterPro" id="IPR027417">
    <property type="entry name" value="P-loop_NTPase"/>
</dbReference>